<dbReference type="SUPFAM" id="SSF51905">
    <property type="entry name" value="FAD/NAD(P)-binding domain"/>
    <property type="match status" value="1"/>
</dbReference>
<protein>
    <submittedName>
        <fullName evidence="5">FAD/NAD(P)-binding oxidoreductase family protein</fullName>
    </submittedName>
</protein>
<evidence type="ECO:0000313" key="5">
    <source>
        <dbReference type="EMBL" id="KAJ4798317.1"/>
    </source>
</evidence>
<dbReference type="PANTHER" id="PTHR45934:SF1">
    <property type="entry name" value="OS04G0423100 PROTEIN"/>
    <property type="match status" value="1"/>
</dbReference>
<reference evidence="5" key="1">
    <citation type="submission" date="2022-08" db="EMBL/GenBank/DDBJ databases">
        <authorList>
            <person name="Marques A."/>
        </authorList>
    </citation>
    <scope>NUCLEOTIDE SEQUENCE</scope>
    <source>
        <strain evidence="5">RhyPub2mFocal</strain>
        <tissue evidence="5">Leaves</tissue>
    </source>
</reference>
<evidence type="ECO:0000313" key="6">
    <source>
        <dbReference type="Proteomes" id="UP001140206"/>
    </source>
</evidence>
<evidence type="ECO:0000256" key="3">
    <source>
        <dbReference type="ARBA" id="ARBA00024018"/>
    </source>
</evidence>
<dbReference type="Pfam" id="PF01494">
    <property type="entry name" value="FAD_binding_3"/>
    <property type="match status" value="1"/>
</dbReference>
<keyword evidence="6" id="KW-1185">Reference proteome</keyword>
<gene>
    <name evidence="5" type="ORF">LUZ62_049563</name>
</gene>
<dbReference type="Gene3D" id="3.50.50.60">
    <property type="entry name" value="FAD/NAD(P)-binding domain"/>
    <property type="match status" value="1"/>
</dbReference>
<feature type="domain" description="FAD-binding" evidence="4">
    <location>
        <begin position="11"/>
        <end position="174"/>
    </location>
</feature>
<dbReference type="GO" id="GO:0004497">
    <property type="term" value="F:monooxygenase activity"/>
    <property type="evidence" value="ECO:0007669"/>
    <property type="project" value="UniProtKB-KW"/>
</dbReference>
<evidence type="ECO:0000259" key="4">
    <source>
        <dbReference type="Pfam" id="PF01494"/>
    </source>
</evidence>
<name>A0AAV8G731_9POAL</name>
<dbReference type="EMBL" id="JAMFTS010000002">
    <property type="protein sequence ID" value="KAJ4798317.1"/>
    <property type="molecule type" value="Genomic_DNA"/>
</dbReference>
<accession>A0AAV8G731</accession>
<comment type="similarity">
    <text evidence="3">Belongs to the 3-hydroxybenzoate 6-hydroxylase family.</text>
</comment>
<keyword evidence="2" id="KW-0503">Monooxygenase</keyword>
<dbReference type="GO" id="GO:0071949">
    <property type="term" value="F:FAD binding"/>
    <property type="evidence" value="ECO:0007669"/>
    <property type="project" value="InterPro"/>
</dbReference>
<proteinExistence type="inferred from homology"/>
<dbReference type="InterPro" id="IPR044560">
    <property type="entry name" value="MOase"/>
</dbReference>
<dbReference type="InterPro" id="IPR036188">
    <property type="entry name" value="FAD/NAD-bd_sf"/>
</dbReference>
<dbReference type="InterPro" id="IPR002938">
    <property type="entry name" value="FAD-bd"/>
</dbReference>
<dbReference type="PANTHER" id="PTHR45934">
    <property type="entry name" value="FAD/NAD(P)-BINDING OXIDOREDUCTASE FAMILY PROTEIN"/>
    <property type="match status" value="1"/>
</dbReference>
<sequence length="258" mass="28747">MSSAHLGHHRGSDGVHSRVAQWLGLPKPISSGRSAIWAFAVFPEGHGFPNECRQYLYKGIKGLFVPVNKSDVYWAVVHKTSTSDSQDAEQILEEVINNMARNFPDDFLTVVKQSDSSTIRRAPLLLRAPWDNLFCQAHWCNVTVAGDALQPMTPDMAQGGCTSLEDAVVLARDVFSETEISESGFAGYLRERQWRTACLTGSAYLAGWALQDDKPILNRLMGGFIQKIFHTFVSPRIWRYAICYDCGNLTTAMQKKSA</sequence>
<evidence type="ECO:0000256" key="1">
    <source>
        <dbReference type="ARBA" id="ARBA00023002"/>
    </source>
</evidence>
<dbReference type="AlphaFoldDB" id="A0AAV8G731"/>
<comment type="caution">
    <text evidence="5">The sequence shown here is derived from an EMBL/GenBank/DDBJ whole genome shotgun (WGS) entry which is preliminary data.</text>
</comment>
<evidence type="ECO:0000256" key="2">
    <source>
        <dbReference type="ARBA" id="ARBA00023033"/>
    </source>
</evidence>
<organism evidence="5 6">
    <name type="scientific">Rhynchospora pubera</name>
    <dbReference type="NCBI Taxonomy" id="906938"/>
    <lineage>
        <taxon>Eukaryota</taxon>
        <taxon>Viridiplantae</taxon>
        <taxon>Streptophyta</taxon>
        <taxon>Embryophyta</taxon>
        <taxon>Tracheophyta</taxon>
        <taxon>Spermatophyta</taxon>
        <taxon>Magnoliopsida</taxon>
        <taxon>Liliopsida</taxon>
        <taxon>Poales</taxon>
        <taxon>Cyperaceae</taxon>
        <taxon>Cyperoideae</taxon>
        <taxon>Rhynchosporeae</taxon>
        <taxon>Rhynchospora</taxon>
    </lineage>
</organism>
<keyword evidence="1" id="KW-0560">Oxidoreductase</keyword>
<dbReference type="Proteomes" id="UP001140206">
    <property type="component" value="Chromosome 2"/>
</dbReference>